<keyword evidence="1" id="KW-0812">Transmembrane</keyword>
<feature type="domain" description="Protein FecR C-terminal" evidence="3">
    <location>
        <begin position="302"/>
        <end position="367"/>
    </location>
</feature>
<reference evidence="5" key="1">
    <citation type="journal article" date="2019" name="Int. J. Syst. Evol. Microbiol.">
        <title>The Global Catalogue of Microorganisms (GCM) 10K type strain sequencing project: providing services to taxonomists for standard genome sequencing and annotation.</title>
        <authorList>
            <consortium name="The Broad Institute Genomics Platform"/>
            <consortium name="The Broad Institute Genome Sequencing Center for Infectious Disease"/>
            <person name="Wu L."/>
            <person name="Ma J."/>
        </authorList>
    </citation>
    <scope>NUCLEOTIDE SEQUENCE [LARGE SCALE GENOMIC DNA]</scope>
    <source>
        <strain evidence="5">KCTC 22437</strain>
    </source>
</reference>
<evidence type="ECO:0000259" key="3">
    <source>
        <dbReference type="Pfam" id="PF16344"/>
    </source>
</evidence>
<dbReference type="InterPro" id="IPR032508">
    <property type="entry name" value="FecR_C"/>
</dbReference>
<dbReference type="Pfam" id="PF16344">
    <property type="entry name" value="FecR_C"/>
    <property type="match status" value="1"/>
</dbReference>
<protein>
    <submittedName>
        <fullName evidence="4">FecR domain-containing protein</fullName>
    </submittedName>
</protein>
<evidence type="ECO:0000313" key="5">
    <source>
        <dbReference type="Proteomes" id="UP001597557"/>
    </source>
</evidence>
<keyword evidence="1" id="KW-1133">Transmembrane helix</keyword>
<dbReference type="Gene3D" id="3.55.50.30">
    <property type="match status" value="1"/>
</dbReference>
<evidence type="ECO:0000313" key="4">
    <source>
        <dbReference type="EMBL" id="MFD2874159.1"/>
    </source>
</evidence>
<feature type="transmembrane region" description="Helical" evidence="1">
    <location>
        <begin position="72"/>
        <end position="93"/>
    </location>
</feature>
<keyword evidence="5" id="KW-1185">Reference proteome</keyword>
<organism evidence="4 5">
    <name type="scientific">Mucilaginibacter ximonensis</name>
    <dbReference type="NCBI Taxonomy" id="538021"/>
    <lineage>
        <taxon>Bacteria</taxon>
        <taxon>Pseudomonadati</taxon>
        <taxon>Bacteroidota</taxon>
        <taxon>Sphingobacteriia</taxon>
        <taxon>Sphingobacteriales</taxon>
        <taxon>Sphingobacteriaceae</taxon>
        <taxon>Mucilaginibacter</taxon>
    </lineage>
</organism>
<keyword evidence="1" id="KW-0472">Membrane</keyword>
<dbReference type="PIRSF" id="PIRSF018266">
    <property type="entry name" value="FecR"/>
    <property type="match status" value="1"/>
</dbReference>
<sequence length="371" mass="40889">MKDIDKQYFKEMMARYRRGEASAEERRLLESFYEAFDANEELVTADNEIALNQQLKQRIDARIEAERPVRRLWIRWWAAAAILLLIGTGIWYVRMPEISQLALAKNKIEPGGNRATLQLANGSKIDLTAVGNGLIAQQAGVSIQKNAKGLLVYTIASPTAGSVGDNTISTPLGGQYEVVLPDGTKVMLNAASSLTYPLVFGAERKVTLTGEAYFEVAKDKAHPFKVSSAGQTVTVLGTHFNINAYADEASVKTTLLEGSVEVAGGAVKERIVPGEQAMMQGTDLSKRTVDVDKEVAWKNGLFAFDGDDLKTILRQVARWYNVEIVYDGAVSTEKFYGEIPRESKLADVLKILELNNVHFTIEGRRLLVSTN</sequence>
<evidence type="ECO:0000256" key="1">
    <source>
        <dbReference type="SAM" id="Phobius"/>
    </source>
</evidence>
<dbReference type="Pfam" id="PF04773">
    <property type="entry name" value="FecR"/>
    <property type="match status" value="1"/>
</dbReference>
<dbReference type="PANTHER" id="PTHR30273:SF2">
    <property type="entry name" value="PROTEIN FECR"/>
    <property type="match status" value="1"/>
</dbReference>
<dbReference type="EMBL" id="JBHUPD010000003">
    <property type="protein sequence ID" value="MFD2874159.1"/>
    <property type="molecule type" value="Genomic_DNA"/>
</dbReference>
<dbReference type="Gene3D" id="2.60.120.1440">
    <property type="match status" value="1"/>
</dbReference>
<dbReference type="InterPro" id="IPR006860">
    <property type="entry name" value="FecR"/>
</dbReference>
<comment type="caution">
    <text evidence="4">The sequence shown here is derived from an EMBL/GenBank/DDBJ whole genome shotgun (WGS) entry which is preliminary data.</text>
</comment>
<name>A0ABW5YGK7_9SPHI</name>
<accession>A0ABW5YGK7</accession>
<dbReference type="PANTHER" id="PTHR30273">
    <property type="entry name" value="PERIPLASMIC SIGNAL SENSOR AND SIGMA FACTOR ACTIVATOR FECR-RELATED"/>
    <property type="match status" value="1"/>
</dbReference>
<dbReference type="InterPro" id="IPR012373">
    <property type="entry name" value="Ferrdict_sens_TM"/>
</dbReference>
<dbReference type="Proteomes" id="UP001597557">
    <property type="component" value="Unassembled WGS sequence"/>
</dbReference>
<feature type="domain" description="FecR protein" evidence="2">
    <location>
        <begin position="167"/>
        <end position="261"/>
    </location>
</feature>
<gene>
    <name evidence="4" type="ORF">ACFS5N_16875</name>
</gene>
<dbReference type="RefSeq" id="WP_377188275.1">
    <property type="nucleotide sequence ID" value="NZ_JBHUPD010000003.1"/>
</dbReference>
<proteinExistence type="predicted"/>
<evidence type="ECO:0000259" key="2">
    <source>
        <dbReference type="Pfam" id="PF04773"/>
    </source>
</evidence>